<dbReference type="Pfam" id="PF13843">
    <property type="entry name" value="DDE_Tnp_1_7"/>
    <property type="match status" value="1"/>
</dbReference>
<dbReference type="AlphaFoldDB" id="A0A8K0KMU5"/>
<dbReference type="OrthoDB" id="6758080at2759"/>
<evidence type="ECO:0000313" key="2">
    <source>
        <dbReference type="EMBL" id="KAG8237188.1"/>
    </source>
</evidence>
<feature type="domain" description="PiggyBac transposable element-derived protein" evidence="1">
    <location>
        <begin position="1"/>
        <end position="117"/>
    </location>
</feature>
<comment type="caution">
    <text evidence="2">The sequence shown here is derived from an EMBL/GenBank/DDBJ whole genome shotgun (WGS) entry which is preliminary data.</text>
</comment>
<accession>A0A8K0KMU5</accession>
<reference evidence="2" key="2">
    <citation type="submission" date="2017-10" db="EMBL/GenBank/DDBJ databases">
        <title>Ladona fulva Genome sequencing and assembly.</title>
        <authorList>
            <person name="Murali S."/>
            <person name="Richards S."/>
            <person name="Bandaranaike D."/>
            <person name="Bellair M."/>
            <person name="Blankenburg K."/>
            <person name="Chao H."/>
            <person name="Dinh H."/>
            <person name="Doddapaneni H."/>
            <person name="Dugan-Rocha S."/>
            <person name="Elkadiri S."/>
            <person name="Gnanaolivu R."/>
            <person name="Hernandez B."/>
            <person name="Skinner E."/>
            <person name="Javaid M."/>
            <person name="Lee S."/>
            <person name="Li M."/>
            <person name="Ming W."/>
            <person name="Munidasa M."/>
            <person name="Muniz J."/>
            <person name="Nguyen L."/>
            <person name="Hughes D."/>
            <person name="Osuji N."/>
            <person name="Pu L.-L."/>
            <person name="Puazo M."/>
            <person name="Qu C."/>
            <person name="Quiroz J."/>
            <person name="Raj R."/>
            <person name="Weissenberger G."/>
            <person name="Xin Y."/>
            <person name="Zou X."/>
            <person name="Han Y."/>
            <person name="Worley K."/>
            <person name="Muzny D."/>
            <person name="Gibbs R."/>
        </authorList>
    </citation>
    <scope>NUCLEOTIDE SEQUENCE</scope>
    <source>
        <strain evidence="2">Sampled in the wild</strain>
    </source>
</reference>
<keyword evidence="3" id="KW-1185">Reference proteome</keyword>
<name>A0A8K0KMU5_LADFU</name>
<dbReference type="InterPro" id="IPR029526">
    <property type="entry name" value="PGBD"/>
</dbReference>
<protein>
    <recommendedName>
        <fullName evidence="1">PiggyBac transposable element-derived protein domain-containing protein</fullName>
    </recommendedName>
</protein>
<organism evidence="2 3">
    <name type="scientific">Ladona fulva</name>
    <name type="common">Scarce chaser dragonfly</name>
    <name type="synonym">Libellula fulva</name>
    <dbReference type="NCBI Taxonomy" id="123851"/>
    <lineage>
        <taxon>Eukaryota</taxon>
        <taxon>Metazoa</taxon>
        <taxon>Ecdysozoa</taxon>
        <taxon>Arthropoda</taxon>
        <taxon>Hexapoda</taxon>
        <taxon>Insecta</taxon>
        <taxon>Pterygota</taxon>
        <taxon>Palaeoptera</taxon>
        <taxon>Odonata</taxon>
        <taxon>Epiprocta</taxon>
        <taxon>Anisoptera</taxon>
        <taxon>Libelluloidea</taxon>
        <taxon>Libellulidae</taxon>
        <taxon>Ladona</taxon>
    </lineage>
</organism>
<dbReference type="PANTHER" id="PTHR46599:SF2">
    <property type="entry name" value="PIGGYBAC TRANSPOSABLE ELEMENT-DERIVED PROTEIN 4-LIKE"/>
    <property type="match status" value="1"/>
</dbReference>
<reference evidence="2" key="1">
    <citation type="submission" date="2013-04" db="EMBL/GenBank/DDBJ databases">
        <authorList>
            <person name="Qu J."/>
            <person name="Murali S.C."/>
            <person name="Bandaranaike D."/>
            <person name="Bellair M."/>
            <person name="Blankenburg K."/>
            <person name="Chao H."/>
            <person name="Dinh H."/>
            <person name="Doddapaneni H."/>
            <person name="Downs B."/>
            <person name="Dugan-Rocha S."/>
            <person name="Elkadiri S."/>
            <person name="Gnanaolivu R.D."/>
            <person name="Hernandez B."/>
            <person name="Javaid M."/>
            <person name="Jayaseelan J.C."/>
            <person name="Lee S."/>
            <person name="Li M."/>
            <person name="Ming W."/>
            <person name="Munidasa M."/>
            <person name="Muniz J."/>
            <person name="Nguyen L."/>
            <person name="Ongeri F."/>
            <person name="Osuji N."/>
            <person name="Pu L.-L."/>
            <person name="Puazo M."/>
            <person name="Qu C."/>
            <person name="Quiroz J."/>
            <person name="Raj R."/>
            <person name="Weissenberger G."/>
            <person name="Xin Y."/>
            <person name="Zou X."/>
            <person name="Han Y."/>
            <person name="Richards S."/>
            <person name="Worley K."/>
            <person name="Muzny D."/>
            <person name="Gibbs R."/>
        </authorList>
    </citation>
    <scope>NUCLEOTIDE SEQUENCE</scope>
    <source>
        <strain evidence="2">Sampled in the wild</strain>
    </source>
</reference>
<evidence type="ECO:0000313" key="3">
    <source>
        <dbReference type="Proteomes" id="UP000792457"/>
    </source>
</evidence>
<gene>
    <name evidence="2" type="ORF">J437_LFUL016642</name>
</gene>
<dbReference type="EMBL" id="KZ309130">
    <property type="protein sequence ID" value="KAG8237188.1"/>
    <property type="molecule type" value="Genomic_DNA"/>
</dbReference>
<proteinExistence type="predicted"/>
<dbReference type="PANTHER" id="PTHR46599">
    <property type="entry name" value="PIGGYBAC TRANSPOSABLE ELEMENT-DERIVED PROTEIN 4"/>
    <property type="match status" value="1"/>
</dbReference>
<dbReference type="Proteomes" id="UP000792457">
    <property type="component" value="Unassembled WGS sequence"/>
</dbReference>
<sequence>MTYRHFKKLTKYLHTNDIEEEKLTTVEGFDVLQKVRPVLDIMEHFHKKYRPGRELVDGGFQGTSPYQTNKPTKWGFKVWGLATPHGYVLRGNIYLGKKEIRNKGMLLENQVVIHLLDGGGTATVWYDNRYICVLLTNSDPKENVSVLRKTGNERLAISCPVSIVNYTKFMARVDRAD</sequence>
<evidence type="ECO:0000259" key="1">
    <source>
        <dbReference type="Pfam" id="PF13843"/>
    </source>
</evidence>